<dbReference type="PANTHER" id="PTHR30600">
    <property type="entry name" value="CYTOCHROME C PEROXIDASE-RELATED"/>
    <property type="match status" value="1"/>
</dbReference>
<keyword evidence="3 9" id="KW-0479">Metal-binding</keyword>
<evidence type="ECO:0000256" key="4">
    <source>
        <dbReference type="ARBA" id="ARBA00022729"/>
    </source>
</evidence>
<comment type="PTM">
    <text evidence="8">Binds 2 heme groups per subunit.</text>
</comment>
<keyword evidence="6 12" id="KW-0560">Oxidoreductase</keyword>
<feature type="chain" id="PRO_5015307387" evidence="10">
    <location>
        <begin position="30"/>
        <end position="363"/>
    </location>
</feature>
<feature type="binding site" description="covalent" evidence="8">
    <location>
        <position position="217"/>
    </location>
    <ligand>
        <name>heme c</name>
        <dbReference type="ChEBI" id="CHEBI:61717"/>
        <label>2</label>
    </ligand>
</feature>
<evidence type="ECO:0000256" key="7">
    <source>
        <dbReference type="ARBA" id="ARBA00023004"/>
    </source>
</evidence>
<dbReference type="InterPro" id="IPR009056">
    <property type="entry name" value="Cyt_c-like_dom"/>
</dbReference>
<evidence type="ECO:0000256" key="6">
    <source>
        <dbReference type="ARBA" id="ARBA00023002"/>
    </source>
</evidence>
<feature type="signal peptide" evidence="10">
    <location>
        <begin position="1"/>
        <end position="29"/>
    </location>
</feature>
<dbReference type="Gene3D" id="1.10.760.10">
    <property type="entry name" value="Cytochrome c-like domain"/>
    <property type="match status" value="2"/>
</dbReference>
<feature type="binding site" description="covalent" evidence="8">
    <location>
        <position position="214"/>
    </location>
    <ligand>
        <name>heme c</name>
        <dbReference type="ChEBI" id="CHEBI:61717"/>
        <label>2</label>
    </ligand>
</feature>
<evidence type="ECO:0000256" key="8">
    <source>
        <dbReference type="PIRSR" id="PIRSR000294-1"/>
    </source>
</evidence>
<feature type="domain" description="Cytochrome c" evidence="11">
    <location>
        <begin position="199"/>
        <end position="341"/>
    </location>
</feature>
<accession>A0A2R8B317</accession>
<dbReference type="SUPFAM" id="SSF46626">
    <property type="entry name" value="Cytochrome c"/>
    <property type="match status" value="2"/>
</dbReference>
<keyword evidence="7 9" id="KW-0408">Iron</keyword>
<dbReference type="PANTHER" id="PTHR30600:SF10">
    <property type="entry name" value="BLL6722 PROTEIN"/>
    <property type="match status" value="1"/>
</dbReference>
<protein>
    <submittedName>
        <fullName evidence="12">Cytochrome c551 peroxidase</fullName>
        <ecNumber evidence="12">1.11.1.5</ecNumber>
    </submittedName>
</protein>
<keyword evidence="2 8" id="KW-0349">Heme</keyword>
<evidence type="ECO:0000256" key="10">
    <source>
        <dbReference type="SAM" id="SignalP"/>
    </source>
</evidence>
<dbReference type="AlphaFoldDB" id="A0A2R8B317"/>
<dbReference type="EMBL" id="OMOQ01000001">
    <property type="protein sequence ID" value="SPH17026.1"/>
    <property type="molecule type" value="Genomic_DNA"/>
</dbReference>
<name>A0A2R8B317_9RHOB</name>
<keyword evidence="4 10" id="KW-0732">Signal</keyword>
<dbReference type="EC" id="1.11.1.5" evidence="12"/>
<evidence type="ECO:0000256" key="5">
    <source>
        <dbReference type="ARBA" id="ARBA00022764"/>
    </source>
</evidence>
<dbReference type="RefSeq" id="WP_108851509.1">
    <property type="nucleotide sequence ID" value="NZ_OMOQ01000001.1"/>
</dbReference>
<dbReference type="GO" id="GO:0020037">
    <property type="term" value="F:heme binding"/>
    <property type="evidence" value="ECO:0007669"/>
    <property type="project" value="InterPro"/>
</dbReference>
<comment type="cofactor">
    <cofactor evidence="8">
        <name>heme</name>
        <dbReference type="ChEBI" id="CHEBI:30413"/>
    </cofactor>
    <text evidence="8">Binds 2 heme groups.</text>
</comment>
<evidence type="ECO:0000256" key="1">
    <source>
        <dbReference type="ARBA" id="ARBA00004418"/>
    </source>
</evidence>
<comment type="subcellular location">
    <subcellularLocation>
        <location evidence="1">Periplasm</location>
    </subcellularLocation>
</comment>
<proteinExistence type="predicted"/>
<evidence type="ECO:0000313" key="13">
    <source>
        <dbReference type="Proteomes" id="UP000244924"/>
    </source>
</evidence>
<dbReference type="PIRSF" id="PIRSF000294">
    <property type="entry name" value="Cytochrome-c_peroxidase"/>
    <property type="match status" value="1"/>
</dbReference>
<keyword evidence="5" id="KW-0574">Periplasm</keyword>
<dbReference type="PROSITE" id="PS51007">
    <property type="entry name" value="CYTC"/>
    <property type="match status" value="1"/>
</dbReference>
<evidence type="ECO:0000256" key="3">
    <source>
        <dbReference type="ARBA" id="ARBA00022723"/>
    </source>
</evidence>
<dbReference type="InterPro" id="IPR051395">
    <property type="entry name" value="Cytochrome_c_Peroxidase/MauG"/>
</dbReference>
<dbReference type="OrthoDB" id="9805202at2"/>
<dbReference type="Proteomes" id="UP000244924">
    <property type="component" value="Unassembled WGS sequence"/>
</dbReference>
<feature type="binding site" description="axial binding residue" evidence="9">
    <location>
        <position position="218"/>
    </location>
    <ligand>
        <name>heme c</name>
        <dbReference type="ChEBI" id="CHEBI:61717"/>
        <label>2</label>
    </ligand>
    <ligandPart>
        <name>Fe</name>
        <dbReference type="ChEBI" id="CHEBI:18248"/>
    </ligandPart>
</feature>
<feature type="binding site" description="covalent" evidence="8">
    <location>
        <position position="68"/>
    </location>
    <ligand>
        <name>heme c</name>
        <dbReference type="ChEBI" id="CHEBI:61717"/>
        <label>1</label>
    </ligand>
</feature>
<evidence type="ECO:0000313" key="12">
    <source>
        <dbReference type="EMBL" id="SPH17026.1"/>
    </source>
</evidence>
<dbReference type="InterPro" id="IPR036909">
    <property type="entry name" value="Cyt_c-like_dom_sf"/>
</dbReference>
<dbReference type="GO" id="GO:0046872">
    <property type="term" value="F:metal ion binding"/>
    <property type="evidence" value="ECO:0007669"/>
    <property type="project" value="UniProtKB-KW"/>
</dbReference>
<dbReference type="GO" id="GO:0042597">
    <property type="term" value="C:periplasmic space"/>
    <property type="evidence" value="ECO:0007669"/>
    <property type="project" value="UniProtKB-SubCell"/>
</dbReference>
<dbReference type="GO" id="GO:0009055">
    <property type="term" value="F:electron transfer activity"/>
    <property type="evidence" value="ECO:0007669"/>
    <property type="project" value="InterPro"/>
</dbReference>
<feature type="binding site" description="axial binding residue" evidence="9">
    <location>
        <position position="72"/>
    </location>
    <ligand>
        <name>heme c</name>
        <dbReference type="ChEBI" id="CHEBI:61717"/>
        <label>1</label>
    </ligand>
    <ligandPart>
        <name>Fe</name>
        <dbReference type="ChEBI" id="CHEBI:18248"/>
    </ligandPart>
</feature>
<dbReference type="InterPro" id="IPR026259">
    <property type="entry name" value="MauG/Cytc_peroxidase"/>
</dbReference>
<feature type="binding site" description="covalent" evidence="8">
    <location>
        <position position="71"/>
    </location>
    <ligand>
        <name>heme c</name>
        <dbReference type="ChEBI" id="CHEBI:61717"/>
        <label>1</label>
    </ligand>
</feature>
<evidence type="ECO:0000259" key="11">
    <source>
        <dbReference type="PROSITE" id="PS51007"/>
    </source>
</evidence>
<dbReference type="GO" id="GO:0004130">
    <property type="term" value="F:cytochrome-c peroxidase activity"/>
    <property type="evidence" value="ECO:0007669"/>
    <property type="project" value="UniProtKB-EC"/>
</dbReference>
<keyword evidence="12" id="KW-0575">Peroxidase</keyword>
<evidence type="ECO:0000256" key="9">
    <source>
        <dbReference type="PIRSR" id="PIRSR000294-2"/>
    </source>
</evidence>
<reference evidence="12 13" key="1">
    <citation type="submission" date="2018-03" db="EMBL/GenBank/DDBJ databases">
        <authorList>
            <person name="Keele B.F."/>
        </authorList>
    </citation>
    <scope>NUCLEOTIDE SEQUENCE [LARGE SCALE GENOMIC DNA]</scope>
    <source>
        <strain evidence="12 13">CECT 8626</strain>
    </source>
</reference>
<gene>
    <name evidence="12" type="primary">ccp_1</name>
    <name evidence="12" type="ORF">DEA8626_00540</name>
</gene>
<dbReference type="InterPro" id="IPR004852">
    <property type="entry name" value="Di-haem_cyt_c_peroxidsae"/>
</dbReference>
<organism evidence="12 13">
    <name type="scientific">Albidovulum aquaemixtae</name>
    <dbReference type="NCBI Taxonomy" id="1542388"/>
    <lineage>
        <taxon>Bacteria</taxon>
        <taxon>Pseudomonadati</taxon>
        <taxon>Pseudomonadota</taxon>
        <taxon>Alphaproteobacteria</taxon>
        <taxon>Rhodobacterales</taxon>
        <taxon>Paracoccaceae</taxon>
        <taxon>Albidovulum</taxon>
    </lineage>
</organism>
<keyword evidence="13" id="KW-1185">Reference proteome</keyword>
<sequence>MRNSQSVIQHGLAGTAALLLVLVTGPASGQDPGFAPLPEPKEVNEVRAKLGGMLFFDDRLSGDTGSSCSTCHDPEQGWGDGLALSDGYAGGVYFRNAKSLFNTSYSNVLMWGGRLDGADMSTVSRDMLTESHTMNMDSRLAQERLKQVPEYAALFEEGFGGDPYGGKIYSALGEYLKTIRTTGAPFDAYLNGDTAALSEAATRGMELFEGKAGCISCHNGPTLSDGGAHATGVPDHPDLQEDAERQIVMLRFFATLGTPNYMNLREDAGHYAVTKDDDDRGKFATPGLWDVGQTAPYMHSGVFATLPEVVAFYNAGNEQVAPLGLSAEEEADLVAFLESLTGDAPDVTVPELPDYAMRVVGEN</sequence>
<evidence type="ECO:0000256" key="2">
    <source>
        <dbReference type="ARBA" id="ARBA00022617"/>
    </source>
</evidence>
<dbReference type="Pfam" id="PF03150">
    <property type="entry name" value="CCP_MauG"/>
    <property type="match status" value="1"/>
</dbReference>